<evidence type="ECO:0000313" key="1">
    <source>
        <dbReference type="EMBL" id="CAL1239131.1"/>
    </source>
</evidence>
<reference evidence="1 2" key="1">
    <citation type="submission" date="2024-04" db="EMBL/GenBank/DDBJ databases">
        <authorList>
            <person name="Cremers G."/>
        </authorList>
    </citation>
    <scope>NUCLEOTIDE SEQUENCE [LARGE SCALE GENOMIC DNA]</scope>
    <source>
        <strain evidence="1">MeCH1-AG</strain>
    </source>
</reference>
<accession>A0ABM9NEW6</accession>
<evidence type="ECO:0000313" key="2">
    <source>
        <dbReference type="Proteomes" id="UP001497493"/>
    </source>
</evidence>
<dbReference type="EMBL" id="OZ026884">
    <property type="protein sequence ID" value="CAL1239131.1"/>
    <property type="molecule type" value="Genomic_DNA"/>
</dbReference>
<gene>
    <name evidence="1" type="ORF">MECH1_V1_0355</name>
</gene>
<proteinExistence type="predicted"/>
<name>A0ABM9NEW6_9GAMM</name>
<dbReference type="RefSeq" id="WP_348758718.1">
    <property type="nucleotide sequence ID" value="NZ_OZ026884.1"/>
</dbReference>
<sequence>MNTIVSSLLRVGEKLGEELHGRPPDYHWLNLGGPGILLVPCGEEAALVVRIDQGSNASPLIEAALGIAKQIPVLLKDRGET</sequence>
<dbReference type="Proteomes" id="UP001497493">
    <property type="component" value="Chromosome"/>
</dbReference>
<protein>
    <submittedName>
        <fullName evidence="1">Uncharacterized protein</fullName>
    </submittedName>
</protein>
<keyword evidence="2" id="KW-1185">Reference proteome</keyword>
<organism evidence="1 2">
    <name type="scientific">Candidatus Methylocalor cossyra</name>
    <dbReference type="NCBI Taxonomy" id="3108543"/>
    <lineage>
        <taxon>Bacteria</taxon>
        <taxon>Pseudomonadati</taxon>
        <taxon>Pseudomonadota</taxon>
        <taxon>Gammaproteobacteria</taxon>
        <taxon>Methylococcales</taxon>
        <taxon>Methylococcaceae</taxon>
        <taxon>Candidatus Methylocalor</taxon>
    </lineage>
</organism>